<dbReference type="InterPro" id="IPR023214">
    <property type="entry name" value="HAD_sf"/>
</dbReference>
<proteinExistence type="predicted"/>
<keyword evidence="2" id="KW-1185">Reference proteome</keyword>
<dbReference type="SUPFAM" id="SSF56784">
    <property type="entry name" value="HAD-like"/>
    <property type="match status" value="1"/>
</dbReference>
<organism evidence="1 2">
    <name type="scientific">Sphingobacterium corticibacterium</name>
    <dbReference type="NCBI Taxonomy" id="2484746"/>
    <lineage>
        <taxon>Bacteria</taxon>
        <taxon>Pseudomonadati</taxon>
        <taxon>Bacteroidota</taxon>
        <taxon>Sphingobacteriia</taxon>
        <taxon>Sphingobacteriales</taxon>
        <taxon>Sphingobacteriaceae</taxon>
        <taxon>Sphingobacterium</taxon>
    </lineage>
</organism>
<dbReference type="OrthoDB" id="791795at2"/>
<dbReference type="Proteomes" id="UP000292855">
    <property type="component" value="Unassembled WGS sequence"/>
</dbReference>
<comment type="caution">
    <text evidence="1">The sequence shown here is derived from an EMBL/GenBank/DDBJ whole genome shotgun (WGS) entry which is preliminary data.</text>
</comment>
<evidence type="ECO:0000313" key="2">
    <source>
        <dbReference type="Proteomes" id="UP000292855"/>
    </source>
</evidence>
<dbReference type="Gene3D" id="1.10.150.520">
    <property type="match status" value="1"/>
</dbReference>
<name>A0A4Q6XQF2_9SPHI</name>
<evidence type="ECO:0000313" key="1">
    <source>
        <dbReference type="EMBL" id="RZF59624.1"/>
    </source>
</evidence>
<gene>
    <name evidence="1" type="ORF">EWE74_10705</name>
</gene>
<reference evidence="1 2" key="1">
    <citation type="submission" date="2019-02" db="EMBL/GenBank/DDBJ databases">
        <authorList>
            <person name="Li Y."/>
        </authorList>
    </citation>
    <scope>NUCLEOTIDE SEQUENCE [LARGE SCALE GENOMIC DNA]</scope>
    <source>
        <strain evidence="1 2">30C10-4-7</strain>
    </source>
</reference>
<keyword evidence="1" id="KW-0378">Hydrolase</keyword>
<dbReference type="RefSeq" id="WP_130141543.1">
    <property type="nucleotide sequence ID" value="NZ_SGIT01000002.1"/>
</dbReference>
<dbReference type="GO" id="GO:0016787">
    <property type="term" value="F:hydrolase activity"/>
    <property type="evidence" value="ECO:0007669"/>
    <property type="project" value="UniProtKB-KW"/>
</dbReference>
<dbReference type="Gene3D" id="3.40.50.1000">
    <property type="entry name" value="HAD superfamily/HAD-like"/>
    <property type="match status" value="1"/>
</dbReference>
<protein>
    <submittedName>
        <fullName evidence="1">HAD family hydrolase</fullName>
    </submittedName>
</protein>
<accession>A0A4Q6XQF2</accession>
<dbReference type="AlphaFoldDB" id="A0A4Q6XQF2"/>
<dbReference type="EMBL" id="SGIT01000002">
    <property type="protein sequence ID" value="RZF59624.1"/>
    <property type="molecule type" value="Genomic_DNA"/>
</dbReference>
<dbReference type="InterPro" id="IPR036412">
    <property type="entry name" value="HAD-like_sf"/>
</dbReference>
<sequence length="189" mass="22326">MMNNGMHAFNKSVYVFEIDDVLYPKPEYLLQVYYLFSNFVEYTEGRPVAKDMVDFMKETLETMGEDEVLSKTIAHFGLHEGYRENFERLKANAHLPLKLILKDNIKRLLLSLFEKEKHVGILTDGNPVEQLNKLKHIDWQDLSRFLPLLKVFFIRELMFRNINPIDFLKEEYQVSADEISIVTGKELEF</sequence>